<feature type="region of interest" description="Disordered" evidence="1">
    <location>
        <begin position="114"/>
        <end position="133"/>
    </location>
</feature>
<evidence type="ECO:0000256" key="1">
    <source>
        <dbReference type="SAM" id="MobiDB-lite"/>
    </source>
</evidence>
<proteinExistence type="predicted"/>
<sequence length="360" mass="41008">MALVYRKLHSGRARTIPELYRELKEWTEETSAPKLGYSLTFLIEDEGSARSAPAGRFNLHEDARREAIQIFIELYREPPSAGGIFKIDRTASNASKRCVRLNSEKLAAKSFYNHSEEPRPANTAPQPANTSAVQVIRRRPPYRHPAASAPAAMEVELARRLLTEQCVRCTQVRNWEDWHAFRTSSQHQNWVYFVRFGVAIFAWGTASGKGARLRATSLFHAKLSGKYDRRVDYLMLKILHGEPDVWVFEVEDAKRTEDLLRARVGNRYCFGGIPAADRREVSKIIFSELQKSAHWQGQSSETQRLFLRYLAEVYFAGLSHPGDAGRTFHFGDSLEPGFIERTLGKPELIPAIEAVLQVRF</sequence>
<dbReference type="Proteomes" id="UP000528460">
    <property type="component" value="Unassembled WGS sequence"/>
</dbReference>
<feature type="compositionally biased region" description="Polar residues" evidence="1">
    <location>
        <begin position="123"/>
        <end position="133"/>
    </location>
</feature>
<organism evidence="2 3">
    <name type="scientific">Corallococcus exercitus</name>
    <dbReference type="NCBI Taxonomy" id="2316736"/>
    <lineage>
        <taxon>Bacteria</taxon>
        <taxon>Pseudomonadati</taxon>
        <taxon>Myxococcota</taxon>
        <taxon>Myxococcia</taxon>
        <taxon>Myxococcales</taxon>
        <taxon>Cystobacterineae</taxon>
        <taxon>Myxococcaceae</taxon>
        <taxon>Corallococcus</taxon>
    </lineage>
</organism>
<evidence type="ECO:0000313" key="3">
    <source>
        <dbReference type="Proteomes" id="UP000528460"/>
    </source>
</evidence>
<protein>
    <submittedName>
        <fullName evidence="2">Uncharacterized protein</fullName>
    </submittedName>
</protein>
<dbReference type="RefSeq" id="WP_171419753.1">
    <property type="nucleotide sequence ID" value="NZ_JABFJW010000261.1"/>
</dbReference>
<comment type="caution">
    <text evidence="2">The sequence shown here is derived from an EMBL/GenBank/DDBJ whole genome shotgun (WGS) entry which is preliminary data.</text>
</comment>
<evidence type="ECO:0000313" key="2">
    <source>
        <dbReference type="EMBL" id="NOK12779.1"/>
    </source>
</evidence>
<reference evidence="2 3" key="1">
    <citation type="submission" date="2020-05" db="EMBL/GenBank/DDBJ databases">
        <authorList>
            <person name="Whitworth D."/>
        </authorList>
    </citation>
    <scope>NUCLEOTIDE SEQUENCE [LARGE SCALE GENOMIC DNA]</scope>
    <source>
        <strain evidence="2 3">CA046A</strain>
    </source>
</reference>
<gene>
    <name evidence="2" type="ORF">HNS30_27420</name>
</gene>
<dbReference type="EMBL" id="JABFJW010000261">
    <property type="protein sequence ID" value="NOK12779.1"/>
    <property type="molecule type" value="Genomic_DNA"/>
</dbReference>
<name>A0A7Y4JX83_9BACT</name>
<dbReference type="AlphaFoldDB" id="A0A7Y4JX83"/>
<accession>A0A7Y4JX83</accession>